<keyword evidence="2" id="KW-1185">Reference proteome</keyword>
<reference evidence="1 2" key="1">
    <citation type="submission" date="2023-07" db="EMBL/GenBank/DDBJ databases">
        <title>Comparative genomics of wheat-associated soil bacteria to identify genetic determinants of phenazine resistance.</title>
        <authorList>
            <person name="Mouncey N."/>
        </authorList>
    </citation>
    <scope>NUCLEOTIDE SEQUENCE [LARGE SCALE GENOMIC DNA]</scope>
    <source>
        <strain evidence="1 2">W4I19-2</strain>
    </source>
</reference>
<comment type="caution">
    <text evidence="1">The sequence shown here is derived from an EMBL/GenBank/DDBJ whole genome shotgun (WGS) entry which is preliminary data.</text>
</comment>
<organism evidence="1 2">
    <name type="scientific">Streptomyces achromogenes</name>
    <dbReference type="NCBI Taxonomy" id="67255"/>
    <lineage>
        <taxon>Bacteria</taxon>
        <taxon>Bacillati</taxon>
        <taxon>Actinomycetota</taxon>
        <taxon>Actinomycetes</taxon>
        <taxon>Kitasatosporales</taxon>
        <taxon>Streptomycetaceae</taxon>
        <taxon>Streptomyces</taxon>
    </lineage>
</organism>
<dbReference type="Proteomes" id="UP001243364">
    <property type="component" value="Unassembled WGS sequence"/>
</dbReference>
<keyword evidence="1" id="KW-0238">DNA-binding</keyword>
<dbReference type="RefSeq" id="WP_307047044.1">
    <property type="nucleotide sequence ID" value="NZ_JAUSYA010000001.1"/>
</dbReference>
<protein>
    <submittedName>
        <fullName evidence="1">DNA-binding MarR family transcriptional regulator</fullName>
    </submittedName>
</protein>
<dbReference type="GO" id="GO:0003677">
    <property type="term" value="F:DNA binding"/>
    <property type="evidence" value="ECO:0007669"/>
    <property type="project" value="UniProtKB-KW"/>
</dbReference>
<accession>A0ABU0Q901</accession>
<name>A0ABU0Q901_STRAH</name>
<gene>
    <name evidence="1" type="ORF">QFZ56_006087</name>
</gene>
<proteinExistence type="predicted"/>
<dbReference type="EMBL" id="JAUSYA010000001">
    <property type="protein sequence ID" value="MDQ0687124.1"/>
    <property type="molecule type" value="Genomic_DNA"/>
</dbReference>
<evidence type="ECO:0000313" key="1">
    <source>
        <dbReference type="EMBL" id="MDQ0687124.1"/>
    </source>
</evidence>
<sequence length="282" mass="29640">MPLLDLAEHAQQLRTLARDFEALHARVRDVSYTPGTDALRQISPLLLMTQDLTATVLVRLGALDSSTYTSVAGSRASLECLASVVVASSLAGNDLASALHANPYEGAPFPGYPAGDASVRTARHAEAIPKMTGHLADAAHQLDLSATGCHYVATGITRDLAATREGAATAQRSAGPPLTRAQYDALKALALGGGRLYESSQRGLGVTRVATDDGTRVSIANFRALNKRGLVDWDTSTSLFRGQKITVTEHGRQALAKPRPAATATTPARAVLRSPAVQGARR</sequence>
<evidence type="ECO:0000313" key="2">
    <source>
        <dbReference type="Proteomes" id="UP001243364"/>
    </source>
</evidence>